<proteinExistence type="predicted"/>
<accession>A0AAJ8K9Q8</accession>
<protein>
    <submittedName>
        <fullName evidence="1">Uncharacterized protein</fullName>
    </submittedName>
</protein>
<evidence type="ECO:0000313" key="1">
    <source>
        <dbReference type="EMBL" id="WVW83347.1"/>
    </source>
</evidence>
<evidence type="ECO:0000313" key="2">
    <source>
        <dbReference type="Proteomes" id="UP000092730"/>
    </source>
</evidence>
<sequence length="79" mass="8786">MVYRALCLTVANREEAQSSINIQDTTIESLKEMNDRPVLRLTSPTLTESNVTLEVMKMEDAGMCSACGAKGEFWRCPSL</sequence>
<name>A0AAJ8K9Q8_9TREE</name>
<gene>
    <name evidence="1" type="ORF">I302_105366</name>
</gene>
<dbReference type="EMBL" id="CP144543">
    <property type="protein sequence ID" value="WVW83347.1"/>
    <property type="molecule type" value="Genomic_DNA"/>
</dbReference>
<dbReference type="RefSeq" id="XP_065726149.1">
    <property type="nucleotide sequence ID" value="XM_065870077.1"/>
</dbReference>
<dbReference type="GeneID" id="90824412"/>
<keyword evidence="2" id="KW-1185">Reference proteome</keyword>
<organism evidence="1 2">
    <name type="scientific">Kwoniella bestiolae CBS 10118</name>
    <dbReference type="NCBI Taxonomy" id="1296100"/>
    <lineage>
        <taxon>Eukaryota</taxon>
        <taxon>Fungi</taxon>
        <taxon>Dikarya</taxon>
        <taxon>Basidiomycota</taxon>
        <taxon>Agaricomycotina</taxon>
        <taxon>Tremellomycetes</taxon>
        <taxon>Tremellales</taxon>
        <taxon>Cryptococcaceae</taxon>
        <taxon>Kwoniella</taxon>
    </lineage>
</organism>
<dbReference type="Proteomes" id="UP000092730">
    <property type="component" value="Chromosome 3"/>
</dbReference>
<reference evidence="1" key="1">
    <citation type="submission" date="2013-07" db="EMBL/GenBank/DDBJ databases">
        <authorList>
            <consortium name="The Broad Institute Genome Sequencing Platform"/>
            <person name="Cuomo C."/>
            <person name="Litvintseva A."/>
            <person name="Chen Y."/>
            <person name="Heitman J."/>
            <person name="Sun S."/>
            <person name="Springer D."/>
            <person name="Dromer F."/>
            <person name="Young S.K."/>
            <person name="Zeng Q."/>
            <person name="Gargeya S."/>
            <person name="Fitzgerald M."/>
            <person name="Abouelleil A."/>
            <person name="Alvarado L."/>
            <person name="Berlin A.M."/>
            <person name="Chapman S.B."/>
            <person name="Dewar J."/>
            <person name="Goldberg J."/>
            <person name="Griggs A."/>
            <person name="Gujja S."/>
            <person name="Hansen M."/>
            <person name="Howarth C."/>
            <person name="Imamovic A."/>
            <person name="Larimer J."/>
            <person name="McCowan C."/>
            <person name="Murphy C."/>
            <person name="Pearson M."/>
            <person name="Priest M."/>
            <person name="Roberts A."/>
            <person name="Saif S."/>
            <person name="Shea T."/>
            <person name="Sykes S."/>
            <person name="Wortman J."/>
            <person name="Nusbaum C."/>
            <person name="Birren B."/>
        </authorList>
    </citation>
    <scope>NUCLEOTIDE SEQUENCE</scope>
    <source>
        <strain evidence="1">CBS 10118</strain>
    </source>
</reference>
<reference evidence="1" key="2">
    <citation type="submission" date="2024-02" db="EMBL/GenBank/DDBJ databases">
        <title>Comparative genomics of Cryptococcus and Kwoniella reveals pathogenesis evolution and contrasting modes of karyotype evolution via chromosome fusion or intercentromeric recombination.</title>
        <authorList>
            <person name="Coelho M.A."/>
            <person name="David-Palma M."/>
            <person name="Shea T."/>
            <person name="Bowers K."/>
            <person name="McGinley-Smith S."/>
            <person name="Mohammad A.W."/>
            <person name="Gnirke A."/>
            <person name="Yurkov A.M."/>
            <person name="Nowrousian M."/>
            <person name="Sun S."/>
            <person name="Cuomo C.A."/>
            <person name="Heitman J."/>
        </authorList>
    </citation>
    <scope>NUCLEOTIDE SEQUENCE</scope>
    <source>
        <strain evidence="1">CBS 10118</strain>
    </source>
</reference>
<dbReference type="AlphaFoldDB" id="A0AAJ8K9Q8"/>
<dbReference type="KEGG" id="kbi:90824412"/>